<dbReference type="Gene3D" id="3.30.70.270">
    <property type="match status" value="1"/>
</dbReference>
<dbReference type="SUPFAM" id="SSF55073">
    <property type="entry name" value="Nucleotide cyclase"/>
    <property type="match status" value="1"/>
</dbReference>
<dbReference type="CDD" id="cd00130">
    <property type="entry name" value="PAS"/>
    <property type="match status" value="1"/>
</dbReference>
<protein>
    <submittedName>
        <fullName evidence="5">EAL domain-containing protein</fullName>
    </submittedName>
</protein>
<feature type="chain" id="PRO_5047243571" evidence="1">
    <location>
        <begin position="19"/>
        <end position="1468"/>
    </location>
</feature>
<dbReference type="Pfam" id="PF13426">
    <property type="entry name" value="PAS_9"/>
    <property type="match status" value="1"/>
</dbReference>
<evidence type="ECO:0000313" key="6">
    <source>
        <dbReference type="Proteomes" id="UP001499988"/>
    </source>
</evidence>
<feature type="domain" description="GGDEF" evidence="4">
    <location>
        <begin position="1060"/>
        <end position="1193"/>
    </location>
</feature>
<dbReference type="NCBIfam" id="TIGR00229">
    <property type="entry name" value="sensory_box"/>
    <property type="match status" value="1"/>
</dbReference>
<evidence type="ECO:0000259" key="3">
    <source>
        <dbReference type="PROSITE" id="PS50883"/>
    </source>
</evidence>
<dbReference type="Pfam" id="PF08447">
    <property type="entry name" value="PAS_3"/>
    <property type="match status" value="1"/>
</dbReference>
<dbReference type="SUPFAM" id="SSF55785">
    <property type="entry name" value="PYP-like sensor domain (PAS domain)"/>
    <property type="match status" value="2"/>
</dbReference>
<dbReference type="PROSITE" id="PS50113">
    <property type="entry name" value="PAC"/>
    <property type="match status" value="1"/>
</dbReference>
<evidence type="ECO:0000256" key="1">
    <source>
        <dbReference type="SAM" id="SignalP"/>
    </source>
</evidence>
<dbReference type="InterPro" id="IPR001633">
    <property type="entry name" value="EAL_dom"/>
</dbReference>
<dbReference type="InterPro" id="IPR011110">
    <property type="entry name" value="Reg_prop"/>
</dbReference>
<dbReference type="InterPro" id="IPR013655">
    <property type="entry name" value="PAS_fold_3"/>
</dbReference>
<keyword evidence="1" id="KW-0732">Signal</keyword>
<dbReference type="CDD" id="cd01949">
    <property type="entry name" value="GGDEF"/>
    <property type="match status" value="1"/>
</dbReference>
<dbReference type="InterPro" id="IPR015943">
    <property type="entry name" value="WD40/YVTN_repeat-like_dom_sf"/>
</dbReference>
<dbReference type="InterPro" id="IPR001610">
    <property type="entry name" value="PAC"/>
</dbReference>
<evidence type="ECO:0000259" key="2">
    <source>
        <dbReference type="PROSITE" id="PS50113"/>
    </source>
</evidence>
<proteinExistence type="predicted"/>
<dbReference type="Pfam" id="PF00563">
    <property type="entry name" value="EAL"/>
    <property type="match status" value="1"/>
</dbReference>
<dbReference type="SUPFAM" id="SSF63829">
    <property type="entry name" value="Calcium-dependent phosphotriesterase"/>
    <property type="match status" value="1"/>
</dbReference>
<dbReference type="SMART" id="SM00086">
    <property type="entry name" value="PAC"/>
    <property type="match status" value="2"/>
</dbReference>
<dbReference type="SUPFAM" id="SSF141868">
    <property type="entry name" value="EAL domain-like"/>
    <property type="match status" value="1"/>
</dbReference>
<dbReference type="InterPro" id="IPR000160">
    <property type="entry name" value="GGDEF_dom"/>
</dbReference>
<gene>
    <name evidence="5" type="ORF">GCM10023333_37760</name>
</gene>
<keyword evidence="6" id="KW-1185">Reference proteome</keyword>
<sequence>MIRFLLALLWLSSAMAYADVYRVFGSEQGLLNQTMTAAAEDPDGLLWVGTEDGLYRISDRLIRRIDLQEDQRLLPNPVILALLPLRDHRLLISTAQQLAVYHIAENRMELLAERLPALSDPISTRHFFQDRHGQIWFVSGQGQLFTLDGSLSELTLLNTLPAQMRWKRVWVQDNGTLWLMGQYQLWQLDAQGQVLQRDLWQPERGELYSIAEDLPERALLASTGGLFALDLLGQKVEPEPIWDQLVWDLAINGYGDRWLLSRGQLWFWPAQAAEPERVEQPWQAEFRTELVGKLHLDGRGRLWLLSDYEGVLGYRPAAEFVLDRFGRQRYPAMSNDTVWSIFAEGDELYLGTDGGIQWFDRALGTHRLLTLPGLSETGSVWALLAHGERDLLIGSSDGLYRLDRVDKSVERLDPAGELAMRDRRIWQLVADGASVWLLTDLYAYRWWPGQQRLEPLSLADQLVSGLRNVVRDGDGVLWLGGQDIWGYLDEDDQYHSLLALLPESERSHEISMILPLSSQRIWFGSFGRGIWQYDSRWQDLLPIGSHWGIQCDNPNFAVPWQSKVILGCDTYLYEIDPVLDEVIGLDQYDGLGITDFNEGALFADPHLGLMVGSVRGMTILDPDRMSVVGRGERPIVESLNVHLDDGRTILALRPEAEALTVPADHRLISLQFASNRLLDPTPKPFRYRLIHDGVAGEPVAFSHPGQLMLSPLPYGAYVLELYGAKQGVRYDLPSRVHFTVAAHWWQLRPVHWAGLALIPLALLWLLRALLRRRRVRLQALQQLDQSQRKLKLALSASRADTWEWGASSNQLQLRDRQCLFSADGMRTSLDLDALSIHPDDRLRVRKLWRDHVMGHSDRYEARFRQADHRGRWRWLWATGQAVVRDHSGRALKMTGIYTDITDSRRLEQEHSLYALAFEHAAEGGVILDGGWRVDVCNPAAASMLALPLAALRGSNFSQFWLPEQPMALAQLAQLEQDWQGEITLRGRAGKRFPALLNVSVIQQDGVRRWVLLFSDISSRKQAELALAQLANFDPLTGLANRSHFTQQLQQRLEENRLLGEPVALMFLDLDRFKHINDTYGHPMGDTLLIETANRLREALGESEILGRFGGDEFLILIPHYSQRSALSALAQRLLAAIAEPFELQGQVFYLSTSIGIACAPQDAQRPDGLIKHADLAMYQAKEAGRGQCSFYSHQRDAQATYQLENEHIVRQALHHDRLQMVYQLVYDIEQQQPIGAEALLRCNEPQAQQQMVPEQFIALAEANGFILELDRWALKRACEQFARWGLGRRFTLAVNVSARHFRQADFVEYVAATLRGSGLAPQQLCLEITERVLMRQISLARRQLQALRELGVSVAIDDFGTGYSSLAYLSQFAVDQLKIDRRFIQGLSSTGPEAAIVRTIIDLGRNLQLEVVAEGVESREQLTYLQANGCHLAQGYYFAKPMSAEQCCIRLQAYRDVALPAQSELMLE</sequence>
<dbReference type="InterPro" id="IPR035965">
    <property type="entry name" value="PAS-like_dom_sf"/>
</dbReference>
<comment type="caution">
    <text evidence="5">The sequence shown here is derived from an EMBL/GenBank/DDBJ whole genome shotgun (WGS) entry which is preliminary data.</text>
</comment>
<dbReference type="Gene3D" id="3.20.20.450">
    <property type="entry name" value="EAL domain"/>
    <property type="match status" value="1"/>
</dbReference>
<dbReference type="EMBL" id="BAABJZ010000103">
    <property type="protein sequence ID" value="GAA4900333.1"/>
    <property type="molecule type" value="Genomic_DNA"/>
</dbReference>
<dbReference type="InterPro" id="IPR052155">
    <property type="entry name" value="Biofilm_reg_signaling"/>
</dbReference>
<dbReference type="Pfam" id="PF00990">
    <property type="entry name" value="GGDEF"/>
    <property type="match status" value="1"/>
</dbReference>
<dbReference type="SMART" id="SM00267">
    <property type="entry name" value="GGDEF"/>
    <property type="match status" value="1"/>
</dbReference>
<feature type="domain" description="PAC" evidence="2">
    <location>
        <begin position="857"/>
        <end position="912"/>
    </location>
</feature>
<dbReference type="SMART" id="SM00091">
    <property type="entry name" value="PAS"/>
    <property type="match status" value="1"/>
</dbReference>
<dbReference type="InterPro" id="IPR035919">
    <property type="entry name" value="EAL_sf"/>
</dbReference>
<evidence type="ECO:0000313" key="5">
    <source>
        <dbReference type="EMBL" id="GAA4900333.1"/>
    </source>
</evidence>
<accession>A0ABP9FDU9</accession>
<dbReference type="InterPro" id="IPR000014">
    <property type="entry name" value="PAS"/>
</dbReference>
<dbReference type="InterPro" id="IPR013783">
    <property type="entry name" value="Ig-like_fold"/>
</dbReference>
<dbReference type="PANTHER" id="PTHR44757:SF2">
    <property type="entry name" value="BIOFILM ARCHITECTURE MAINTENANCE PROTEIN MBAA"/>
    <property type="match status" value="1"/>
</dbReference>
<dbReference type="PROSITE" id="PS50883">
    <property type="entry name" value="EAL"/>
    <property type="match status" value="1"/>
</dbReference>
<dbReference type="Gene3D" id="2.130.10.10">
    <property type="entry name" value="YVTN repeat-like/Quinoprotein amine dehydrogenase"/>
    <property type="match status" value="2"/>
</dbReference>
<feature type="signal peptide" evidence="1">
    <location>
        <begin position="1"/>
        <end position="18"/>
    </location>
</feature>
<dbReference type="InterPro" id="IPR000700">
    <property type="entry name" value="PAS-assoc_C"/>
</dbReference>
<dbReference type="CDD" id="cd01948">
    <property type="entry name" value="EAL"/>
    <property type="match status" value="1"/>
</dbReference>
<name>A0ABP9FDU9_9GAMM</name>
<dbReference type="InterPro" id="IPR029787">
    <property type="entry name" value="Nucleotide_cyclase"/>
</dbReference>
<dbReference type="NCBIfam" id="TIGR00254">
    <property type="entry name" value="GGDEF"/>
    <property type="match status" value="1"/>
</dbReference>
<evidence type="ECO:0000259" key="4">
    <source>
        <dbReference type="PROSITE" id="PS50887"/>
    </source>
</evidence>
<dbReference type="RefSeq" id="WP_345337051.1">
    <property type="nucleotide sequence ID" value="NZ_BAABJZ010000103.1"/>
</dbReference>
<dbReference type="Gene3D" id="3.30.450.20">
    <property type="entry name" value="PAS domain"/>
    <property type="match status" value="2"/>
</dbReference>
<dbReference type="PANTHER" id="PTHR44757">
    <property type="entry name" value="DIGUANYLATE CYCLASE DGCP"/>
    <property type="match status" value="1"/>
</dbReference>
<organism evidence="5 6">
    <name type="scientific">Ferrimonas pelagia</name>
    <dbReference type="NCBI Taxonomy" id="1177826"/>
    <lineage>
        <taxon>Bacteria</taxon>
        <taxon>Pseudomonadati</taxon>
        <taxon>Pseudomonadota</taxon>
        <taxon>Gammaproteobacteria</taxon>
        <taxon>Alteromonadales</taxon>
        <taxon>Ferrimonadaceae</taxon>
        <taxon>Ferrimonas</taxon>
    </lineage>
</organism>
<dbReference type="SMART" id="SM00052">
    <property type="entry name" value="EAL"/>
    <property type="match status" value="1"/>
</dbReference>
<dbReference type="InterPro" id="IPR043128">
    <property type="entry name" value="Rev_trsase/Diguanyl_cyclase"/>
</dbReference>
<dbReference type="PROSITE" id="PS50887">
    <property type="entry name" value="GGDEF"/>
    <property type="match status" value="1"/>
</dbReference>
<feature type="domain" description="EAL" evidence="3">
    <location>
        <begin position="1202"/>
        <end position="1455"/>
    </location>
</feature>
<dbReference type="Pfam" id="PF07494">
    <property type="entry name" value="Reg_prop"/>
    <property type="match status" value="1"/>
</dbReference>
<reference evidence="6" key="1">
    <citation type="journal article" date="2019" name="Int. J. Syst. Evol. Microbiol.">
        <title>The Global Catalogue of Microorganisms (GCM) 10K type strain sequencing project: providing services to taxonomists for standard genome sequencing and annotation.</title>
        <authorList>
            <consortium name="The Broad Institute Genomics Platform"/>
            <consortium name="The Broad Institute Genome Sequencing Center for Infectious Disease"/>
            <person name="Wu L."/>
            <person name="Ma J."/>
        </authorList>
    </citation>
    <scope>NUCLEOTIDE SEQUENCE [LARGE SCALE GENOMIC DNA]</scope>
    <source>
        <strain evidence="6">JCM 18401</strain>
    </source>
</reference>
<dbReference type="Gene3D" id="2.60.40.10">
    <property type="entry name" value="Immunoglobulins"/>
    <property type="match status" value="1"/>
</dbReference>
<dbReference type="Proteomes" id="UP001499988">
    <property type="component" value="Unassembled WGS sequence"/>
</dbReference>